<reference evidence="8" key="1">
    <citation type="submission" date="2021-05" db="EMBL/GenBank/DDBJ databases">
        <authorList>
            <person name="Alioto T."/>
            <person name="Alioto T."/>
            <person name="Gomez Garrido J."/>
        </authorList>
    </citation>
    <scope>NUCLEOTIDE SEQUENCE</scope>
</reference>
<dbReference type="GO" id="GO:0004190">
    <property type="term" value="F:aspartic-type endopeptidase activity"/>
    <property type="evidence" value="ECO:0007669"/>
    <property type="project" value="InterPro"/>
</dbReference>
<dbReference type="SUPFAM" id="SSF53098">
    <property type="entry name" value="Ribonuclease H-like"/>
    <property type="match status" value="1"/>
</dbReference>
<dbReference type="GO" id="GO:0003964">
    <property type="term" value="F:RNA-directed DNA polymerase activity"/>
    <property type="evidence" value="ECO:0007669"/>
    <property type="project" value="UniProtKB-KW"/>
</dbReference>
<proteinExistence type="predicted"/>
<dbReference type="EMBL" id="HBUF01030460">
    <property type="protein sequence ID" value="CAG6614497.1"/>
    <property type="molecule type" value="Transcribed_RNA"/>
</dbReference>
<dbReference type="InterPro" id="IPR036397">
    <property type="entry name" value="RNaseH_sf"/>
</dbReference>
<dbReference type="InterPro" id="IPR008042">
    <property type="entry name" value="Retrotrans_Pao"/>
</dbReference>
<dbReference type="Gene3D" id="1.10.340.70">
    <property type="match status" value="1"/>
</dbReference>
<dbReference type="Pfam" id="PF05380">
    <property type="entry name" value="Peptidase_A17"/>
    <property type="match status" value="1"/>
</dbReference>
<dbReference type="PANTHER" id="PTHR47331:SF1">
    <property type="entry name" value="GAG-LIKE PROTEIN"/>
    <property type="match status" value="1"/>
</dbReference>
<dbReference type="PANTHER" id="PTHR47331">
    <property type="entry name" value="PHD-TYPE DOMAIN-CONTAINING PROTEIN"/>
    <property type="match status" value="1"/>
</dbReference>
<dbReference type="GO" id="GO:0042575">
    <property type="term" value="C:DNA polymerase complex"/>
    <property type="evidence" value="ECO:0007669"/>
    <property type="project" value="UniProtKB-ARBA"/>
</dbReference>
<sequence>MLLRPESESIPSQVISCVFCEGKHYSDSCQKYASLDERKQSVNGRCYICLSQSHLFRNCPKQNKYCYYCKAVGKHHRSLCPRQFGSFATNQHKYHGVSNERSRAIGSGDRVPTPGTSGFQGKGFTGGQTSGGKVSSQGQSSVIVSETNCYSSGGNVRKKVFLQSASVYVFNKVTGDGRGVRAVLDSGSTSSYISESLVKTLGLTTDPGKNINVYTFGQHAPKTMRVYGTKVSLLDKANKVWDLHLSVTPTIVGEDKSEYFDMKMINNLASTYTLADECFTSGIEQNYDILIGNDYYLQFVIGDRVQIQDNLFLLNTVFGHVFSGQLFVPRDSGDNHMTNFASISLFLKADTPLLGPQNLNFFWDLETLGIKENPCESEDDLALRNFERDLKCVNNRYYVSFPWRDVSKCDVQTNYGLALGRLGSLLKRHKDDGLLDICDKTFLEQVKLGVIERVESDSQKVGNYLPFHAVRKETSETTKVRLVMDASAKQVRSKPSLNELLYRGPVLLENLCSLLLRFRLHEISFVADIEKAFLNIGLNEEDRDFTKILWVKDKTLPPDSDNLITYRHCRIPFGVISSPFLLAGTIRSHLDKYGEDNVLVKLKSDLYVDNLVSGVSTEEELTAFIIKSREIFGAASLNLRSWATNSNSDSFEQLGAELKSQNSVQCVLGVDWDTKCDTLSVKFTFEGVLDKVTKRTLLGIYGSFYDVMGLWVPSTVKLKFLLQSSWTENKDWDSEIDGVESLVDIVHDLKNIPAYKIPRLVSNNAPGTRYELHAYSDACTKTYAATIYLRCIGEQDICTNLMFSKIKIAPRKQTLTLPRLELLGVLIAFRSLKFVRSALNLNIDKFYLWCDNQCVLCWLNTTKVLPVFIKNRVNEIKASPFPIEYRYVRSQDNPSDVCCRQGKSGKELRDCSLWWKGPEWLEKTQGEWPSSEFPSVTKTQEVFDTEVELLCSAQCKVSNVDSSYLTRKPVGVVNEEKYSSFNKLVNVTCYILKFIDVKCKKLRCGPITQDEFSSAKIAWLKYVQSQYFADSINALKSGTTRINDLCTNLGLGFDANELLVCKGRFVEFHVDGKSFFPVLLPRHCHITNIIINDIHKRCFHMGTSQTLALLRKEYWLPQGRSTVKSVLHKCPTCKKVNPSGPYETPEFSFYPDYRLHKNVPFDVCGVDYFGPLYTKDKGGITVPVWCLLFTCLTTRAIHLELVDTETSVDLFMAFRKFIARRGGCTTLLSDNAQQFKLLKKAVDSIYSFNDFQSYLNQKKIVFKFTSPLTPWAGGTFERLISVTKQCIRKALGKGLISYSQLETILTEVQYMVNDRPLGYVSNEDLIITPNHFLCLKRDSLLPDIASSCESVPGSVTFKNLINLWKKGNNFLNVFWRAWHNQYLMSLRERNNLLFKQGKVMSIVPNVGDVVLLKQTNQTRSSWPYGVIVSINHSRDNKVRIVEVRLSNGQTVVRPVSLLFPFEFGSNC</sequence>
<evidence type="ECO:0000259" key="7">
    <source>
        <dbReference type="PROSITE" id="PS50994"/>
    </source>
</evidence>
<keyword evidence="1" id="KW-0808">Transferase</keyword>
<dbReference type="GO" id="GO:0015074">
    <property type="term" value="P:DNA integration"/>
    <property type="evidence" value="ECO:0007669"/>
    <property type="project" value="InterPro"/>
</dbReference>
<dbReference type="InterPro" id="IPR041588">
    <property type="entry name" value="Integrase_H2C2"/>
</dbReference>
<evidence type="ECO:0000256" key="3">
    <source>
        <dbReference type="ARBA" id="ARBA00022722"/>
    </source>
</evidence>
<keyword evidence="2" id="KW-0548">Nucleotidyltransferase</keyword>
<evidence type="ECO:0000256" key="5">
    <source>
        <dbReference type="ARBA" id="ARBA00022801"/>
    </source>
</evidence>
<dbReference type="InterPro" id="IPR040676">
    <property type="entry name" value="DUF5641"/>
</dbReference>
<keyword evidence="5" id="KW-0378">Hydrolase</keyword>
<dbReference type="CDD" id="cd00303">
    <property type="entry name" value="retropepsin_like"/>
    <property type="match status" value="1"/>
</dbReference>
<feature type="domain" description="Integrase catalytic" evidence="7">
    <location>
        <begin position="1156"/>
        <end position="1337"/>
    </location>
</feature>
<dbReference type="EMBL" id="HBUF01030457">
    <property type="protein sequence ID" value="CAG6614485.1"/>
    <property type="molecule type" value="Transcribed_RNA"/>
</dbReference>
<keyword evidence="6" id="KW-0695">RNA-directed DNA polymerase</keyword>
<dbReference type="Pfam" id="PF18701">
    <property type="entry name" value="DUF5641"/>
    <property type="match status" value="1"/>
</dbReference>
<dbReference type="InterPro" id="IPR021109">
    <property type="entry name" value="Peptidase_aspartic_dom_sf"/>
</dbReference>
<dbReference type="InterPro" id="IPR012337">
    <property type="entry name" value="RNaseH-like_sf"/>
</dbReference>
<dbReference type="GO" id="GO:0006508">
    <property type="term" value="P:proteolysis"/>
    <property type="evidence" value="ECO:0007669"/>
    <property type="project" value="InterPro"/>
</dbReference>
<accession>A0A8D8PUF9</accession>
<organism evidence="8">
    <name type="scientific">Cacopsylla melanoneura</name>
    <dbReference type="NCBI Taxonomy" id="428564"/>
    <lineage>
        <taxon>Eukaryota</taxon>
        <taxon>Metazoa</taxon>
        <taxon>Ecdysozoa</taxon>
        <taxon>Arthropoda</taxon>
        <taxon>Hexapoda</taxon>
        <taxon>Insecta</taxon>
        <taxon>Pterygota</taxon>
        <taxon>Neoptera</taxon>
        <taxon>Paraneoptera</taxon>
        <taxon>Hemiptera</taxon>
        <taxon>Sternorrhyncha</taxon>
        <taxon>Psylloidea</taxon>
        <taxon>Psyllidae</taxon>
        <taxon>Psyllinae</taxon>
        <taxon>Cacopsylla</taxon>
    </lineage>
</organism>
<dbReference type="EMBL" id="HBUF01030459">
    <property type="protein sequence ID" value="CAG6614493.1"/>
    <property type="molecule type" value="Transcribed_RNA"/>
</dbReference>
<dbReference type="EMBL" id="HBUF01030458">
    <property type="protein sequence ID" value="CAG6614489.1"/>
    <property type="molecule type" value="Transcribed_RNA"/>
</dbReference>
<dbReference type="PROSITE" id="PS50994">
    <property type="entry name" value="INTEGRASE"/>
    <property type="match status" value="1"/>
</dbReference>
<dbReference type="GO" id="GO:0004519">
    <property type="term" value="F:endonuclease activity"/>
    <property type="evidence" value="ECO:0007669"/>
    <property type="project" value="UniProtKB-KW"/>
</dbReference>
<evidence type="ECO:0000256" key="6">
    <source>
        <dbReference type="ARBA" id="ARBA00022918"/>
    </source>
</evidence>
<evidence type="ECO:0000313" key="8">
    <source>
        <dbReference type="EMBL" id="CAG6614485.1"/>
    </source>
</evidence>
<dbReference type="Pfam" id="PF13650">
    <property type="entry name" value="Asp_protease_2"/>
    <property type="match status" value="1"/>
</dbReference>
<protein>
    <recommendedName>
        <fullName evidence="7">Integrase catalytic domain-containing protein</fullName>
    </recommendedName>
</protein>
<evidence type="ECO:0000256" key="4">
    <source>
        <dbReference type="ARBA" id="ARBA00022759"/>
    </source>
</evidence>
<dbReference type="Gene3D" id="2.40.70.10">
    <property type="entry name" value="Acid Proteases"/>
    <property type="match status" value="1"/>
</dbReference>
<keyword evidence="3" id="KW-0540">Nuclease</keyword>
<dbReference type="Pfam" id="PF17921">
    <property type="entry name" value="Integrase_H2C2"/>
    <property type="match status" value="1"/>
</dbReference>
<dbReference type="GO" id="GO:0003676">
    <property type="term" value="F:nucleic acid binding"/>
    <property type="evidence" value="ECO:0007669"/>
    <property type="project" value="InterPro"/>
</dbReference>
<dbReference type="InterPro" id="IPR043502">
    <property type="entry name" value="DNA/RNA_pol_sf"/>
</dbReference>
<dbReference type="Gene3D" id="3.30.420.10">
    <property type="entry name" value="Ribonuclease H-like superfamily/Ribonuclease H"/>
    <property type="match status" value="1"/>
</dbReference>
<dbReference type="InterPro" id="IPR001969">
    <property type="entry name" value="Aspartic_peptidase_AS"/>
</dbReference>
<dbReference type="InterPro" id="IPR001584">
    <property type="entry name" value="Integrase_cat-core"/>
</dbReference>
<evidence type="ECO:0000256" key="1">
    <source>
        <dbReference type="ARBA" id="ARBA00022679"/>
    </source>
</evidence>
<keyword evidence="4" id="KW-0255">Endonuclease</keyword>
<dbReference type="PROSITE" id="PS00141">
    <property type="entry name" value="ASP_PROTEASE"/>
    <property type="match status" value="1"/>
</dbReference>
<evidence type="ECO:0000256" key="2">
    <source>
        <dbReference type="ARBA" id="ARBA00022695"/>
    </source>
</evidence>
<name>A0A8D8PUF9_9HEMI</name>
<dbReference type="SUPFAM" id="SSF56672">
    <property type="entry name" value="DNA/RNA polymerases"/>
    <property type="match status" value="1"/>
</dbReference>